<dbReference type="EMBL" id="JAUEPO010000002">
    <property type="protein sequence ID" value="KAK3332803.1"/>
    <property type="molecule type" value="Genomic_DNA"/>
</dbReference>
<comment type="caution">
    <text evidence="6">The sequence shown here is derived from an EMBL/GenBank/DDBJ whole genome shotgun (WGS) entry which is preliminary data.</text>
</comment>
<feature type="region of interest" description="Disordered" evidence="3">
    <location>
        <begin position="1"/>
        <end position="101"/>
    </location>
</feature>
<dbReference type="PROSITE" id="PS51388">
    <property type="entry name" value="GED"/>
    <property type="match status" value="1"/>
</dbReference>
<feature type="domain" description="GED" evidence="4">
    <location>
        <begin position="830"/>
        <end position="927"/>
    </location>
</feature>
<dbReference type="InterPro" id="IPR045063">
    <property type="entry name" value="Dynamin_N"/>
</dbReference>
<evidence type="ECO:0000256" key="1">
    <source>
        <dbReference type="ARBA" id="ARBA00022741"/>
    </source>
</evidence>
<dbReference type="GO" id="GO:0008017">
    <property type="term" value="F:microtubule binding"/>
    <property type="evidence" value="ECO:0007669"/>
    <property type="project" value="TreeGrafter"/>
</dbReference>
<dbReference type="PRINTS" id="PR00195">
    <property type="entry name" value="DYNAMIN"/>
</dbReference>
<dbReference type="GO" id="GO:0005737">
    <property type="term" value="C:cytoplasm"/>
    <property type="evidence" value="ECO:0007669"/>
    <property type="project" value="TreeGrafter"/>
</dbReference>
<dbReference type="Pfam" id="PF01031">
    <property type="entry name" value="Dynamin_M"/>
    <property type="match status" value="1"/>
</dbReference>
<dbReference type="PANTHER" id="PTHR11566">
    <property type="entry name" value="DYNAMIN"/>
    <property type="match status" value="1"/>
</dbReference>
<feature type="compositionally biased region" description="Basic and acidic residues" evidence="3">
    <location>
        <begin position="1"/>
        <end position="16"/>
    </location>
</feature>
<dbReference type="GO" id="GO:0005525">
    <property type="term" value="F:GTP binding"/>
    <property type="evidence" value="ECO:0007669"/>
    <property type="project" value="InterPro"/>
</dbReference>
<proteinExistence type="predicted"/>
<dbReference type="PROSITE" id="PS51718">
    <property type="entry name" value="G_DYNAMIN_2"/>
    <property type="match status" value="1"/>
</dbReference>
<dbReference type="Gene3D" id="1.20.120.1240">
    <property type="entry name" value="Dynamin, middle domain"/>
    <property type="match status" value="1"/>
</dbReference>
<feature type="compositionally biased region" description="Low complexity" evidence="3">
    <location>
        <begin position="1033"/>
        <end position="1052"/>
    </location>
</feature>
<evidence type="ECO:0000256" key="3">
    <source>
        <dbReference type="SAM" id="MobiDB-lite"/>
    </source>
</evidence>
<dbReference type="Pfam" id="PF00350">
    <property type="entry name" value="Dynamin_N"/>
    <property type="match status" value="1"/>
</dbReference>
<evidence type="ECO:0000313" key="7">
    <source>
        <dbReference type="Proteomes" id="UP001286456"/>
    </source>
</evidence>
<evidence type="ECO:0000259" key="4">
    <source>
        <dbReference type="PROSITE" id="PS51388"/>
    </source>
</evidence>
<protein>
    <recommendedName>
        <fullName evidence="8">Dynamin family protein</fullName>
    </recommendedName>
</protein>
<dbReference type="AlphaFoldDB" id="A0AAE0IWZ1"/>
<dbReference type="PANTHER" id="PTHR11566:SF131">
    <property type="entry name" value="GTPASE, PUTATIVE (AFU_ORTHOLOGUE AFUA_6G07630)-RELATED"/>
    <property type="match status" value="1"/>
</dbReference>
<dbReference type="InterPro" id="IPR022812">
    <property type="entry name" value="Dynamin"/>
</dbReference>
<keyword evidence="1" id="KW-0547">Nucleotide-binding</keyword>
<gene>
    <name evidence="6" type="ORF">B0T19DRAFT_111703</name>
</gene>
<feature type="compositionally biased region" description="Basic and acidic residues" evidence="3">
    <location>
        <begin position="70"/>
        <end position="81"/>
    </location>
</feature>
<sequence>MAPARDIKPRIKRELNGRGLLIRDIATPSETPQPPSPSSPTNPQSDHRDARSGAPSADPRQQPPASVLESVREEGTARGEECVFMQVRPLGSPVPDDDSDVRTSFMGPDRALRDFGDRLKVYIDALGELQARGIQNEVKQTNLPELVLVGDQSSGKSSLMSAIAGLPLPRSSGTCTRCPVHIRISRAEEWSLRVSLQIDYDFRPSSSNRPITVEDVTDRDPFPPWVKCDRQVVEFKVIRDRFEEEIENVLRAAQIAILNPSSPLEMFIPRLAGEGVDEARQRYQAMLEEKAENPQAQFSPNIVGLEIKGPDMANLSFFDLPGVFVNAKRKEDRFLEKVVKNLTCQYISRNAAIILWAVPMNQDAENSYTFKLIEENNASNRCVGVMTKADLLPRDNKAADSWISMLDEKTHRTGLGYFITSRQGTNLDEQSKLEEIFFNRTAEPGTWPVVFDRYRGRCGIEKLVEFLSRKLAEEFSKSMPKVKAQVNSRLTRIVEDLSKYPDPPLNPELEIMRSLDNFANSVKERVLHQEFESRWDRDTVEPFKASILKMKPVFNVAEPRDAIDLENANGISGSFRAGSVTPTPARKRPLANDSRSPSTPKRVRTAASLRMDAVRGGESPSPGGQRQGAFAPSPLSSIASPIVGGRPGAKSMSLLELRERIKQNAIPGQPGLVPATVYAPLYLNAAKRWKGPLDGFVKRTFDLLKDVIKAILDRSFGPLENRTVHKESARHVNAFIDQCQKELQAEVDTIYNLETQRLFTKDEKTLKIHTDYERFALNRHRYYHRVAARQEEPVERIPIFDELTEERQAQEKTKIEKEMNKLGKDSFEQELEVAAYVRGYYVTAAGRFVDSVSIRIISGLLPKLADDVGSSVSKSLGMDVLPRTTALLNRLINEDPTTAIQREKLKNEKTRLDEAMAIIVQAEREAGHAPAQPPRLPEDEENANVAADPALRPPQSAPRIVAGRPFIKTEEIAAEMSGALRGRGPSRPPNPNGLGGSAAIAIEITDSSDEEGEGEYTNAEEDDLDDDGRGGRDSTLSDNASPSASASASRAA</sequence>
<dbReference type="Proteomes" id="UP001286456">
    <property type="component" value="Unassembled WGS sequence"/>
</dbReference>
<dbReference type="InterPro" id="IPR020850">
    <property type="entry name" value="GED_dom"/>
</dbReference>
<organism evidence="6 7">
    <name type="scientific">Cercophora scortea</name>
    <dbReference type="NCBI Taxonomy" id="314031"/>
    <lineage>
        <taxon>Eukaryota</taxon>
        <taxon>Fungi</taxon>
        <taxon>Dikarya</taxon>
        <taxon>Ascomycota</taxon>
        <taxon>Pezizomycotina</taxon>
        <taxon>Sordariomycetes</taxon>
        <taxon>Sordariomycetidae</taxon>
        <taxon>Sordariales</taxon>
        <taxon>Lasiosphaeriaceae</taxon>
        <taxon>Cercophora</taxon>
    </lineage>
</organism>
<feature type="region of interest" description="Disordered" evidence="3">
    <location>
        <begin position="979"/>
        <end position="1052"/>
    </location>
</feature>
<dbReference type="InterPro" id="IPR001401">
    <property type="entry name" value="Dynamin_GTPase"/>
</dbReference>
<reference evidence="6" key="1">
    <citation type="journal article" date="2023" name="Mol. Phylogenet. Evol.">
        <title>Genome-scale phylogeny and comparative genomics of the fungal order Sordariales.</title>
        <authorList>
            <person name="Hensen N."/>
            <person name="Bonometti L."/>
            <person name="Westerberg I."/>
            <person name="Brannstrom I.O."/>
            <person name="Guillou S."/>
            <person name="Cros-Aarteil S."/>
            <person name="Calhoun S."/>
            <person name="Haridas S."/>
            <person name="Kuo A."/>
            <person name="Mondo S."/>
            <person name="Pangilinan J."/>
            <person name="Riley R."/>
            <person name="LaButti K."/>
            <person name="Andreopoulos B."/>
            <person name="Lipzen A."/>
            <person name="Chen C."/>
            <person name="Yan M."/>
            <person name="Daum C."/>
            <person name="Ng V."/>
            <person name="Clum A."/>
            <person name="Steindorff A."/>
            <person name="Ohm R.A."/>
            <person name="Martin F."/>
            <person name="Silar P."/>
            <person name="Natvig D.O."/>
            <person name="Lalanne C."/>
            <person name="Gautier V."/>
            <person name="Ament-Velasquez S.L."/>
            <person name="Kruys A."/>
            <person name="Hutchinson M.I."/>
            <person name="Powell A.J."/>
            <person name="Barry K."/>
            <person name="Miller A.N."/>
            <person name="Grigoriev I.V."/>
            <person name="Debuchy R."/>
            <person name="Gladieux P."/>
            <person name="Hiltunen Thoren M."/>
            <person name="Johannesson H."/>
        </authorList>
    </citation>
    <scope>NUCLEOTIDE SEQUENCE</scope>
    <source>
        <strain evidence="6">SMH4131-1</strain>
    </source>
</reference>
<evidence type="ECO:0000313" key="6">
    <source>
        <dbReference type="EMBL" id="KAK3332803.1"/>
    </source>
</evidence>
<dbReference type="SMART" id="SM00053">
    <property type="entry name" value="DYNc"/>
    <property type="match status" value="1"/>
</dbReference>
<name>A0AAE0IWZ1_9PEZI</name>
<dbReference type="Gene3D" id="3.40.50.300">
    <property type="entry name" value="P-loop containing nucleotide triphosphate hydrolases"/>
    <property type="match status" value="1"/>
</dbReference>
<dbReference type="InterPro" id="IPR030381">
    <property type="entry name" value="G_DYNAMIN_dom"/>
</dbReference>
<dbReference type="GO" id="GO:0031623">
    <property type="term" value="P:receptor internalization"/>
    <property type="evidence" value="ECO:0007669"/>
    <property type="project" value="TreeGrafter"/>
</dbReference>
<evidence type="ECO:0008006" key="8">
    <source>
        <dbReference type="Google" id="ProtNLM"/>
    </source>
</evidence>
<keyword evidence="7" id="KW-1185">Reference proteome</keyword>
<feature type="region of interest" description="Disordered" evidence="3">
    <location>
        <begin position="571"/>
        <end position="635"/>
    </location>
</feature>
<keyword evidence="2" id="KW-0342">GTP-binding</keyword>
<evidence type="ECO:0000256" key="2">
    <source>
        <dbReference type="ARBA" id="ARBA00023134"/>
    </source>
</evidence>
<accession>A0AAE0IWZ1</accession>
<dbReference type="GO" id="GO:0005886">
    <property type="term" value="C:plasma membrane"/>
    <property type="evidence" value="ECO:0007669"/>
    <property type="project" value="TreeGrafter"/>
</dbReference>
<dbReference type="SUPFAM" id="SSF52540">
    <property type="entry name" value="P-loop containing nucleoside triphosphate hydrolases"/>
    <property type="match status" value="1"/>
</dbReference>
<dbReference type="GO" id="GO:0003924">
    <property type="term" value="F:GTPase activity"/>
    <property type="evidence" value="ECO:0007669"/>
    <property type="project" value="InterPro"/>
</dbReference>
<feature type="compositionally biased region" description="Acidic residues" evidence="3">
    <location>
        <begin position="1006"/>
        <end position="1026"/>
    </location>
</feature>
<dbReference type="GO" id="GO:0005874">
    <property type="term" value="C:microtubule"/>
    <property type="evidence" value="ECO:0007669"/>
    <property type="project" value="TreeGrafter"/>
</dbReference>
<evidence type="ECO:0000259" key="5">
    <source>
        <dbReference type="PROSITE" id="PS51718"/>
    </source>
</evidence>
<dbReference type="InterPro" id="IPR000375">
    <property type="entry name" value="Dynamin_stalk"/>
</dbReference>
<feature type="compositionally biased region" description="Pro residues" evidence="3">
    <location>
        <begin position="31"/>
        <end position="40"/>
    </location>
</feature>
<reference evidence="6" key="2">
    <citation type="submission" date="2023-06" db="EMBL/GenBank/DDBJ databases">
        <authorList>
            <consortium name="Lawrence Berkeley National Laboratory"/>
            <person name="Haridas S."/>
            <person name="Hensen N."/>
            <person name="Bonometti L."/>
            <person name="Westerberg I."/>
            <person name="Brannstrom I.O."/>
            <person name="Guillou S."/>
            <person name="Cros-Aarteil S."/>
            <person name="Calhoun S."/>
            <person name="Kuo A."/>
            <person name="Mondo S."/>
            <person name="Pangilinan J."/>
            <person name="Riley R."/>
            <person name="Labutti K."/>
            <person name="Andreopoulos B."/>
            <person name="Lipzen A."/>
            <person name="Chen C."/>
            <person name="Yanf M."/>
            <person name="Daum C."/>
            <person name="Ng V."/>
            <person name="Clum A."/>
            <person name="Steindorff A."/>
            <person name="Ohm R."/>
            <person name="Martin F."/>
            <person name="Silar P."/>
            <person name="Natvig D."/>
            <person name="Lalanne C."/>
            <person name="Gautier V."/>
            <person name="Ament-Velasquez S.L."/>
            <person name="Kruys A."/>
            <person name="Hutchinson M.I."/>
            <person name="Powell A.J."/>
            <person name="Barry K."/>
            <person name="Miller A.N."/>
            <person name="Grigoriev I.V."/>
            <person name="Debuchy R."/>
            <person name="Gladieux P."/>
            <person name="Thoren M.H."/>
            <person name="Johannesson H."/>
        </authorList>
    </citation>
    <scope>NUCLEOTIDE SEQUENCE</scope>
    <source>
        <strain evidence="6">SMH4131-1</strain>
    </source>
</reference>
<feature type="domain" description="Dynamin-type G" evidence="5">
    <location>
        <begin position="140"/>
        <end position="480"/>
    </location>
</feature>
<dbReference type="InterPro" id="IPR027417">
    <property type="entry name" value="P-loop_NTPase"/>
</dbReference>